<dbReference type="PANTHER" id="PTHR16166">
    <property type="entry name" value="VACUOLAR PROTEIN SORTING-ASSOCIATED PROTEIN VPS13"/>
    <property type="match status" value="1"/>
</dbReference>
<feature type="region of interest" description="Disordered" evidence="2">
    <location>
        <begin position="604"/>
        <end position="627"/>
    </location>
</feature>
<name>A0A9W5WWD3_BABOV</name>
<dbReference type="GO" id="GO:0006623">
    <property type="term" value="P:protein targeting to vacuole"/>
    <property type="evidence" value="ECO:0007669"/>
    <property type="project" value="TreeGrafter"/>
</dbReference>
<evidence type="ECO:0000256" key="2">
    <source>
        <dbReference type="SAM" id="MobiDB-lite"/>
    </source>
</evidence>
<dbReference type="Proteomes" id="UP001057455">
    <property type="component" value="Unassembled WGS sequence"/>
</dbReference>
<feature type="region of interest" description="Disordered" evidence="2">
    <location>
        <begin position="657"/>
        <end position="709"/>
    </location>
</feature>
<dbReference type="PANTHER" id="PTHR16166:SF93">
    <property type="entry name" value="INTERMEMBRANE LIPID TRANSFER PROTEIN VPS13"/>
    <property type="match status" value="1"/>
</dbReference>
<evidence type="ECO:0000256" key="1">
    <source>
        <dbReference type="ARBA" id="ARBA00006545"/>
    </source>
</evidence>
<gene>
    <name evidence="3" type="ORF">BaOVIS_032770</name>
</gene>
<accession>A0A9W5WWD3</accession>
<proteinExistence type="inferred from homology"/>
<dbReference type="InterPro" id="IPR026847">
    <property type="entry name" value="VPS13"/>
</dbReference>
<comment type="caution">
    <text evidence="3">The sequence shown here is derived from an EMBL/GenBank/DDBJ whole genome shotgun (WGS) entry which is preliminary data.</text>
</comment>
<evidence type="ECO:0000313" key="3">
    <source>
        <dbReference type="EMBL" id="GFE55873.1"/>
    </source>
</evidence>
<keyword evidence="4" id="KW-1185">Reference proteome</keyword>
<dbReference type="GO" id="GO:0045053">
    <property type="term" value="P:protein retention in Golgi apparatus"/>
    <property type="evidence" value="ECO:0007669"/>
    <property type="project" value="TreeGrafter"/>
</dbReference>
<dbReference type="OrthoDB" id="361329at2759"/>
<feature type="compositionally biased region" description="Low complexity" evidence="2">
    <location>
        <begin position="398"/>
        <end position="407"/>
    </location>
</feature>
<comment type="similarity">
    <text evidence="1">Belongs to the VPS13 family.</text>
</comment>
<organism evidence="3 4">
    <name type="scientific">Babesia ovis</name>
    <dbReference type="NCBI Taxonomy" id="5869"/>
    <lineage>
        <taxon>Eukaryota</taxon>
        <taxon>Sar</taxon>
        <taxon>Alveolata</taxon>
        <taxon>Apicomplexa</taxon>
        <taxon>Aconoidasida</taxon>
        <taxon>Piroplasmida</taxon>
        <taxon>Babesiidae</taxon>
        <taxon>Babesia</taxon>
    </lineage>
</organism>
<protein>
    <submittedName>
        <fullName evidence="3">Chloroquine resistance marker protein, putative</fullName>
    </submittedName>
</protein>
<dbReference type="EMBL" id="BLIY01000024">
    <property type="protein sequence ID" value="GFE55873.1"/>
    <property type="molecule type" value="Genomic_DNA"/>
</dbReference>
<reference evidence="3" key="1">
    <citation type="submission" date="2019-12" db="EMBL/GenBank/DDBJ databases">
        <title>Genome sequence of Babesia ovis.</title>
        <authorList>
            <person name="Yamagishi J."/>
            <person name="Sevinc F."/>
            <person name="Xuan X."/>
        </authorList>
    </citation>
    <scope>NUCLEOTIDE SEQUENCE</scope>
    <source>
        <strain evidence="3">Selcuk</strain>
    </source>
</reference>
<evidence type="ECO:0000313" key="4">
    <source>
        <dbReference type="Proteomes" id="UP001057455"/>
    </source>
</evidence>
<sequence length="1372" mass="153929">MMFEKKIISLLNKLLKPFIDGIDENTLHLRNILSGKVVLTGLRLKPNIVHSLGLPYHMTFGLIDDVSLTIHLPLLSLSKRKLVIEINNVIMLLTALPESQWDPAQYREEHFTNKVATLAAESLQQVVTEIEGGGFIWRTVLSLLENLEVRINNIHLRVEDYTTNPRLSYAFGCVVKKALFLTGVDPATQAKRDAARDTPFHRSFYNDGNMLHPNVIHRRIEVSEVGVYIDRLDPLRPGMMPSDSVRNGPLSDGASLHPEENIYAPAPDAEDPLFMDARSHGSCNSARYGNVGSSGYIHFVRVSRRPGPSYCAARKNKACRKEFRIKCCRPGDAPRNRLRFVRYSLDPLLQESLCPPRPVNALACTNALFGGLISRIMAHLSSGDHTADCEGGNRTGWQQRSQRTLTRAARRSRRSSGNIFTAGYNRLNAVLAEGKHMGKKDRAMHRGLRRLLPDMRPLVRDRHHPLTPSGLPAGSSNTGSGTRRCGSHLCCGACLCCDGASACSSRTDADASLANSLGYTLSSGSTWRILLSTFCEIRQPEEEHQYECLEMINKAQARYIHRHRGKNCDSPRDDCTIRHLNSNVSVKLPNDKPKPVMEFVAAPVNDATEKPDEPTAEGLDPSDTAESSRCFGICSNGDCVLSEGDTDAFDESEYNADRNAPLSYDETWHTQGLDGGTMHTNPQDGDTQDSDADSSKGENDPGYPKNFKPVGESWTRFTFMMNPKEDPAMKELFFRLLDEANHNYVINPKECNGVVSFYFCVYPIRPAIRPRSCWSEWGRRHDSKLYKESIALAKEYLPTCSVFVHLEGLNVIISKDQLECLFNLLFEGIVKYFSWQSGIIHTVEHPRPTPEDEQLYMEYWPQHLLLGQSSQKSEIREFIMDFEILHSIQATRILRKNTSEALRKLIHTFGDRTSSCCDARGCLTDVLLTNICGNCDLDETDPEDDKEEHSRLQARLKLVGGIYEIATKHAKTNAFLDSLRKICQPSMLTFDFTLDVILTESRVALTFEVEPRETNSLSAKAYVFSTKGLHVFFTDVYGRDGCQVIEGELLPFSVVNFAFSIDHHNAEYHSLNDCPCQFLDAPATLLLACGDTPVPKDTAPAGVNNIPGTTVPRHSRISDVIFRSISDSNMYIGISFNRYCTPNDADVRLLFNLNCDLFGHLNLLDEYGDYLRMKKHNQSQNDTVSPVLVGAQKKIYQLSQDSTGCYNEVYELIDLGGEYYRNLLQGSLPYMNLYMFMEVSNQVALFVGACSKYSRLPYVLTVDSFAMTSDITPRQYEPQAEPPYDSHLARASNIRLMSVNGDYSFLVDGGRREVYLGHGTTVKLSDYLAMACSTTRRRGCNDPVIALSLSKLQNNFEILSLGRDNEIFVKQA</sequence>
<feature type="region of interest" description="Disordered" evidence="2">
    <location>
        <begin position="384"/>
        <end position="414"/>
    </location>
</feature>